<feature type="compositionally biased region" description="Basic and acidic residues" evidence="1">
    <location>
        <begin position="12"/>
        <end position="40"/>
    </location>
</feature>
<evidence type="ECO:0000313" key="2">
    <source>
        <dbReference type="EMBL" id="CAH2034779.1"/>
    </source>
</evidence>
<dbReference type="Proteomes" id="UP000837857">
    <property type="component" value="Chromosome 1"/>
</dbReference>
<sequence length="66" mass="7320">MPNPHAPIPPRTVERTLSVERRNPRARRDLGPVKKSEKRPGGALCGRLANPLIGEIYGPACPRERL</sequence>
<protein>
    <submittedName>
        <fullName evidence="2">Uncharacterized protein</fullName>
    </submittedName>
</protein>
<evidence type="ECO:0000313" key="3">
    <source>
        <dbReference type="Proteomes" id="UP000837857"/>
    </source>
</evidence>
<dbReference type="EMBL" id="OW152813">
    <property type="protein sequence ID" value="CAH2034779.1"/>
    <property type="molecule type" value="Genomic_DNA"/>
</dbReference>
<name>A0ABN8HPR1_9NEOP</name>
<keyword evidence="3" id="KW-1185">Reference proteome</keyword>
<gene>
    <name evidence="2" type="ORF">IPOD504_LOCUS285</name>
</gene>
<evidence type="ECO:0000256" key="1">
    <source>
        <dbReference type="SAM" id="MobiDB-lite"/>
    </source>
</evidence>
<feature type="region of interest" description="Disordered" evidence="1">
    <location>
        <begin position="1"/>
        <end position="42"/>
    </location>
</feature>
<feature type="non-terminal residue" evidence="2">
    <location>
        <position position="66"/>
    </location>
</feature>
<reference evidence="2" key="1">
    <citation type="submission" date="2022-03" db="EMBL/GenBank/DDBJ databases">
        <authorList>
            <person name="Martin H S."/>
        </authorList>
    </citation>
    <scope>NUCLEOTIDE SEQUENCE</scope>
</reference>
<organism evidence="2 3">
    <name type="scientific">Iphiclides podalirius</name>
    <name type="common">scarce swallowtail</name>
    <dbReference type="NCBI Taxonomy" id="110791"/>
    <lineage>
        <taxon>Eukaryota</taxon>
        <taxon>Metazoa</taxon>
        <taxon>Ecdysozoa</taxon>
        <taxon>Arthropoda</taxon>
        <taxon>Hexapoda</taxon>
        <taxon>Insecta</taxon>
        <taxon>Pterygota</taxon>
        <taxon>Neoptera</taxon>
        <taxon>Endopterygota</taxon>
        <taxon>Lepidoptera</taxon>
        <taxon>Glossata</taxon>
        <taxon>Ditrysia</taxon>
        <taxon>Papilionoidea</taxon>
        <taxon>Papilionidae</taxon>
        <taxon>Papilioninae</taxon>
        <taxon>Iphiclides</taxon>
    </lineage>
</organism>
<feature type="compositionally biased region" description="Pro residues" evidence="1">
    <location>
        <begin position="1"/>
        <end position="10"/>
    </location>
</feature>
<accession>A0ABN8HPR1</accession>
<proteinExistence type="predicted"/>